<protein>
    <submittedName>
        <fullName evidence="2">Uncharacterized protein</fullName>
    </submittedName>
</protein>
<dbReference type="EMBL" id="JBBNAG010000002">
    <property type="protein sequence ID" value="KAK9158557.1"/>
    <property type="molecule type" value="Genomic_DNA"/>
</dbReference>
<name>A0AAP0PW26_9MAGN</name>
<evidence type="ECO:0000313" key="2">
    <source>
        <dbReference type="EMBL" id="KAK9158557.1"/>
    </source>
</evidence>
<feature type="compositionally biased region" description="Basic residues" evidence="1">
    <location>
        <begin position="122"/>
        <end position="135"/>
    </location>
</feature>
<evidence type="ECO:0000256" key="1">
    <source>
        <dbReference type="SAM" id="MobiDB-lite"/>
    </source>
</evidence>
<feature type="region of interest" description="Disordered" evidence="1">
    <location>
        <begin position="43"/>
        <end position="64"/>
    </location>
</feature>
<accession>A0AAP0PW26</accession>
<evidence type="ECO:0000313" key="3">
    <source>
        <dbReference type="Proteomes" id="UP001419268"/>
    </source>
</evidence>
<dbReference type="Proteomes" id="UP001419268">
    <property type="component" value="Unassembled WGS sequence"/>
</dbReference>
<comment type="caution">
    <text evidence="2">The sequence shown here is derived from an EMBL/GenBank/DDBJ whole genome shotgun (WGS) entry which is preliminary data.</text>
</comment>
<proteinExistence type="predicted"/>
<sequence length="271" mass="31384">MAKKTRSSLRRRTPTMLMRRQSLMVTSTLWRVGWVGYLRRGGGSERRAETEEGGRRRGGRETHGREWTSVARGGDFCRAWRGHGARSGVSQQQQRQWYVVACGGPVVRQNSGDGGTEEGSLRRRRRKEQRRRLRHQASVAKEWKSLNYDDDDGWPGRDERPRTTLSKKCGIWPTRMAAKKNTRREVADQRQRRWRTYRRVWLVTWRSESKIRSIMMLKFGTTDPLMVASSHEAAAEILKTHDRIRSSRYPPNSVKAPVTSSTPWCGGSIMQ</sequence>
<keyword evidence="3" id="KW-1185">Reference proteome</keyword>
<feature type="region of interest" description="Disordered" evidence="1">
    <location>
        <begin position="108"/>
        <end position="136"/>
    </location>
</feature>
<organism evidence="2 3">
    <name type="scientific">Stephania cephalantha</name>
    <dbReference type="NCBI Taxonomy" id="152367"/>
    <lineage>
        <taxon>Eukaryota</taxon>
        <taxon>Viridiplantae</taxon>
        <taxon>Streptophyta</taxon>
        <taxon>Embryophyta</taxon>
        <taxon>Tracheophyta</taxon>
        <taxon>Spermatophyta</taxon>
        <taxon>Magnoliopsida</taxon>
        <taxon>Ranunculales</taxon>
        <taxon>Menispermaceae</taxon>
        <taxon>Menispermoideae</taxon>
        <taxon>Cissampelideae</taxon>
        <taxon>Stephania</taxon>
    </lineage>
</organism>
<reference evidence="2 3" key="1">
    <citation type="submission" date="2024-01" db="EMBL/GenBank/DDBJ databases">
        <title>Genome assemblies of Stephania.</title>
        <authorList>
            <person name="Yang L."/>
        </authorList>
    </citation>
    <scope>NUCLEOTIDE SEQUENCE [LARGE SCALE GENOMIC DNA]</scope>
    <source>
        <strain evidence="2">JXDWG</strain>
        <tissue evidence="2">Leaf</tissue>
    </source>
</reference>
<feature type="region of interest" description="Disordered" evidence="1">
    <location>
        <begin position="248"/>
        <end position="271"/>
    </location>
</feature>
<dbReference type="AlphaFoldDB" id="A0AAP0PW26"/>
<gene>
    <name evidence="2" type="ORF">Scep_005131</name>
</gene>